<dbReference type="Pfam" id="PF05345">
    <property type="entry name" value="He_PIG"/>
    <property type="match status" value="1"/>
</dbReference>
<comment type="caution">
    <text evidence="4">The sequence shown here is derived from an EMBL/GenBank/DDBJ whole genome shotgun (WGS) entry which is preliminary data.</text>
</comment>
<organism evidence="4 5">
    <name type="scientific">Pseudomarimonas salicorniae</name>
    <dbReference type="NCBI Taxonomy" id="2933270"/>
    <lineage>
        <taxon>Bacteria</taxon>
        <taxon>Pseudomonadati</taxon>
        <taxon>Pseudomonadota</taxon>
        <taxon>Gammaproteobacteria</taxon>
        <taxon>Lysobacterales</taxon>
        <taxon>Lysobacteraceae</taxon>
        <taxon>Pseudomarimonas</taxon>
    </lineage>
</organism>
<dbReference type="PANTHER" id="PTHR36220">
    <property type="entry name" value="UNNAMED PRODUCT"/>
    <property type="match status" value="1"/>
</dbReference>
<dbReference type="SUPFAM" id="SSF69318">
    <property type="entry name" value="Integrin alpha N-terminal domain"/>
    <property type="match status" value="3"/>
</dbReference>
<keyword evidence="3" id="KW-0325">Glycoprotein</keyword>
<dbReference type="InterPro" id="IPR013517">
    <property type="entry name" value="FG-GAP"/>
</dbReference>
<dbReference type="Gene3D" id="2.60.40.10">
    <property type="entry name" value="Immunoglobulins"/>
    <property type="match status" value="1"/>
</dbReference>
<dbReference type="SUPFAM" id="SSF49313">
    <property type="entry name" value="Cadherin-like"/>
    <property type="match status" value="1"/>
</dbReference>
<evidence type="ECO:0000313" key="4">
    <source>
        <dbReference type="EMBL" id="MCK7593971.1"/>
    </source>
</evidence>
<accession>A0ABT0GHG1</accession>
<dbReference type="InterPro" id="IPR028994">
    <property type="entry name" value="Integrin_alpha_N"/>
</dbReference>
<dbReference type="Pfam" id="PF14312">
    <property type="entry name" value="FG-GAP_2"/>
    <property type="match status" value="12"/>
</dbReference>
<evidence type="ECO:0000313" key="5">
    <source>
        <dbReference type="Proteomes" id="UP001431449"/>
    </source>
</evidence>
<dbReference type="RefSeq" id="WP_248208759.1">
    <property type="nucleotide sequence ID" value="NZ_JALNMH010000007.1"/>
</dbReference>
<proteinExistence type="predicted"/>
<gene>
    <name evidence="4" type="ORF">M0G41_09835</name>
</gene>
<keyword evidence="2" id="KW-0677">Repeat</keyword>
<reference evidence="4" key="1">
    <citation type="submission" date="2022-04" db="EMBL/GenBank/DDBJ databases">
        <title>Lysobacter sp. CAU 1642 isolated from sea sand.</title>
        <authorList>
            <person name="Kim W."/>
        </authorList>
    </citation>
    <scope>NUCLEOTIDE SEQUENCE</scope>
    <source>
        <strain evidence="4">CAU 1642</strain>
    </source>
</reference>
<dbReference type="Gene3D" id="2.130.10.130">
    <property type="entry name" value="Integrin alpha, N-terminal"/>
    <property type="match status" value="6"/>
</dbReference>
<evidence type="ECO:0000256" key="3">
    <source>
        <dbReference type="ARBA" id="ARBA00023180"/>
    </source>
</evidence>
<dbReference type="Proteomes" id="UP001431449">
    <property type="component" value="Unassembled WGS sequence"/>
</dbReference>
<dbReference type="PANTHER" id="PTHR36220:SF1">
    <property type="entry name" value="GAMMA TUBULIN COMPLEX COMPONENT C-TERMINAL DOMAIN-CONTAINING PROTEIN"/>
    <property type="match status" value="1"/>
</dbReference>
<dbReference type="EMBL" id="JALNMH010000007">
    <property type="protein sequence ID" value="MCK7593971.1"/>
    <property type="molecule type" value="Genomic_DNA"/>
</dbReference>
<keyword evidence="5" id="KW-1185">Reference proteome</keyword>
<keyword evidence="1" id="KW-0732">Signal</keyword>
<dbReference type="InterPro" id="IPR013519">
    <property type="entry name" value="Int_alpha_beta-p"/>
</dbReference>
<evidence type="ECO:0000256" key="1">
    <source>
        <dbReference type="ARBA" id="ARBA00022729"/>
    </source>
</evidence>
<dbReference type="InterPro" id="IPR015919">
    <property type="entry name" value="Cadherin-like_sf"/>
</dbReference>
<sequence>MSRQRWATPLAWLALVAMGGSGPALSRGLETGTVAVSAEQRSALREALDKALSAGTRLEAASNGDGAVGDQFGVSVAVDGNTALIGAWRDTVGDRPHQGSAYVFVRDGQEWVLQAKLIAEDGNASDQFGYAVALDGDDALVGALYDDVDARTDQGSAYVFRRTGESWQQIQKLTADGGEAGSLFGSAVALQGSTALIGAFGATVDGRGNQGAAYVFQRFGSGWHQQARLTAADGEANDMFGTAVALDLETALVGAPFDRVGSNSWQGSAYLFTRADSEWSQYQRVTAIDGAFNDQFGSAVALKGSLALIGAPADDVGGVPDQGSGYVFQKNGPTWQQMTRLNPADGAQGDQFGSALAITEFAWAISAPFARQQRGAIYTYKLDESGAWPPHMTLAASDAEDGDYFGRSVALSQTELLSGVYLDDVDGQVDQGSVRMFSKIGANWHDQGRLDSGQGAGGRRLGEVLALDGDTAVVGLPSATVAGRPGQGEVLLFARQDDAWREFQRLHLEDGNSGDGFGSAAALLGDTLLIGAPGEDALGDSDRGAVHVFLRIDGSFVAQGRLLAEDGLPGDAFGGALALSADHALIGAAYRDHDTLEDVGAVYAFERLDGGFSPTQLLVPLAYQENQRIGSALSISAGRLLAGAPGYNDGEGAAYVFAKAGMAWQQQARLQASGGVPGDQFGSAVSLDGDTALIGAPFTVIGAHVAQGAALVFHHDGQAWVEETRLTDPAGSGQDHFGSAVAISGEAALISAPGADGTLADQGAVILFARRQSGWALHATLLEAQGRTSAAFGRALAVAQDRVLIGAPGSNSGPPFGNPDEGAAYIFDGVAPRQRTATSFTAQTPVSASVATWTVVEALVSGEQAEPQGGELTVTASSGESCQDPISTDDPGYGLRFACSLRFSTPGPRTLVAHYSGSPDHQSSESSPWPLQVDATLTVTPGVLPSAIVGQMYHQVLGASGQGSRAPYRFAVVEGALPAGLSLDPTSGLLDGVPTVAGGYTFTVEARDGSGAELGGPFSGRRGFNLAVLAGGSPPRIVVASRLTMLEDESGVVLPIDISDAETPASGLSLSITSSDQAIISDAALAAGLGGVAGQRQLRLQTGTDANGLALLQLTVRDADGQTGLATVELQVMAVNDPPQVRFGPNQYWPVGTPGPHEVGDFIVSANPGPADEAGQQISFSAAISDDPDAVLTSVSLSESRGLSYVLSGNPGVATVTLGATDDGGDANGGIAVATPRALRIVVSDRSDLSVSIRRQLPKAAVLGEALAKGSTLASYHIEVLNHGPVAASEVLLQVTPRSGLSRVTWTCTVAGATCRPPFGAGPAVTRLDLAVGQTALIELDGVIEPTQNFVEISARATGSGSVLLPEDDRATLIEPANGTAIYRGGFE</sequence>
<dbReference type="InterPro" id="IPR013783">
    <property type="entry name" value="Ig-like_fold"/>
</dbReference>
<dbReference type="SMART" id="SM00191">
    <property type="entry name" value="Int_alpha"/>
    <property type="match status" value="10"/>
</dbReference>
<evidence type="ECO:0000256" key="2">
    <source>
        <dbReference type="ARBA" id="ARBA00022737"/>
    </source>
</evidence>
<protein>
    <submittedName>
        <fullName evidence="4">Ig domain-containing protein</fullName>
    </submittedName>
</protein>
<name>A0ABT0GHG1_9GAMM</name>